<keyword evidence="1" id="KW-0472">Membrane</keyword>
<evidence type="ECO:0000256" key="1">
    <source>
        <dbReference type="SAM" id="Phobius"/>
    </source>
</evidence>
<accession>A0A9D5HVQ9</accession>
<evidence type="ECO:0000256" key="2">
    <source>
        <dbReference type="SAM" id="SignalP"/>
    </source>
</evidence>
<feature type="transmembrane region" description="Helical" evidence="1">
    <location>
        <begin position="175"/>
        <end position="198"/>
    </location>
</feature>
<organism evidence="3">
    <name type="scientific">Cryptosporidium canis</name>
    <dbReference type="NCBI Taxonomy" id="195482"/>
    <lineage>
        <taxon>Eukaryota</taxon>
        <taxon>Sar</taxon>
        <taxon>Alveolata</taxon>
        <taxon>Apicomplexa</taxon>
        <taxon>Conoidasida</taxon>
        <taxon>Coccidia</taxon>
        <taxon>Eucoccidiorida</taxon>
        <taxon>Eimeriorina</taxon>
        <taxon>Cryptosporidiidae</taxon>
        <taxon>Cryptosporidium</taxon>
    </lineage>
</organism>
<dbReference type="AlphaFoldDB" id="A0A9D5HVQ9"/>
<sequence>MNPKSIQYVFLFLIQFSVLLSLHLVSGASYDGEELPEKRSQIKVLSDVSLPVEYQAKMVDSVSKNILEFLLIIYESVLFQLWGLFSSNFWLERHSFTDARPLLKALLSHLKEGRNPAHSIHRNPHVQWYNKNKEAIKKQVMVGYKGQKTDLKTRYTDLLNNINNIDCFYPKKSVILLYIIFESDLKSLMFTLIFYLMICSFRDLKGKQFFAGFIDVMNNVNGVGSKLIKVGGKYVEKSISILQTFFPEIYSRSAFSGISVEDTMYPLDLSDINPSEFGFRLCISILELSYTEFIRIKVRFLLLFLASRMLSPIEVLLGFDIFSYIYNTYNDLEEAFKSLLFNESMYVNILRRVLILHNLDLTGMNSRFPECHSIMDGLETKSRFYRETDYQIRSGSKKRDSRRTRELRSRYYYMADMP</sequence>
<keyword evidence="2" id="KW-0732">Signal</keyword>
<keyword evidence="1" id="KW-1133">Transmembrane helix</keyword>
<feature type="signal peptide" evidence="2">
    <location>
        <begin position="1"/>
        <end position="27"/>
    </location>
</feature>
<protein>
    <submittedName>
        <fullName evidence="3">Secreted membrane-associated protein</fullName>
    </submittedName>
</protein>
<dbReference type="Proteomes" id="UP001067231">
    <property type="component" value="Unassembled WGS sequence"/>
</dbReference>
<dbReference type="OrthoDB" id="341861at2759"/>
<feature type="chain" id="PRO_5038953324" evidence="2">
    <location>
        <begin position="28"/>
        <end position="418"/>
    </location>
</feature>
<evidence type="ECO:0000313" key="3">
    <source>
        <dbReference type="EMBL" id="KAJ1604584.1"/>
    </source>
</evidence>
<dbReference type="EMBL" id="JAPCXC010000132">
    <property type="protein sequence ID" value="KAJ1604584.1"/>
    <property type="molecule type" value="Genomic_DNA"/>
</dbReference>
<keyword evidence="1" id="KW-0812">Transmembrane</keyword>
<reference evidence="3" key="1">
    <citation type="submission" date="2022-10" db="EMBL/GenBank/DDBJ databases">
        <title>Adaptive evolution leads to modifications in subtelomeric GC content in a zoonotic Cryptosporidium species.</title>
        <authorList>
            <person name="Li J."/>
            <person name="Feng Y."/>
            <person name="Xiao L."/>
        </authorList>
    </citation>
    <scope>NUCLEOTIDE SEQUENCE</scope>
    <source>
        <strain evidence="3">33844</strain>
    </source>
</reference>
<gene>
    <name evidence="3" type="ORF">OJ253_3584</name>
</gene>
<comment type="caution">
    <text evidence="3">The sequence shown here is derived from an EMBL/GenBank/DDBJ whole genome shotgun (WGS) entry which is preliminary data.</text>
</comment>
<name>A0A9D5HVQ9_9CRYT</name>
<proteinExistence type="predicted"/>